<evidence type="ECO:0000313" key="5">
    <source>
        <dbReference type="EMBL" id="KAB4212915.1"/>
    </source>
</evidence>
<evidence type="ECO:0000256" key="3">
    <source>
        <dbReference type="ARBA" id="ARBA00023052"/>
    </source>
</evidence>
<dbReference type="SUPFAM" id="SSF52518">
    <property type="entry name" value="Thiamin diphosphate-binding fold (THDP-binding)"/>
    <property type="match status" value="1"/>
</dbReference>
<evidence type="ECO:0000313" key="7">
    <source>
        <dbReference type="Proteomes" id="UP000261295"/>
    </source>
</evidence>
<dbReference type="EMBL" id="QSTL01000016">
    <property type="protein sequence ID" value="RGM53395.1"/>
    <property type="molecule type" value="Genomic_DNA"/>
</dbReference>
<keyword evidence="3" id="KW-0786">Thiamine pyrophosphate</keyword>
<gene>
    <name evidence="6" type="ORF">DXC07_15440</name>
    <name evidence="5" type="ORF">GAP55_09810</name>
</gene>
<dbReference type="InterPro" id="IPR005474">
    <property type="entry name" value="Transketolase_N"/>
</dbReference>
<evidence type="ECO:0000256" key="2">
    <source>
        <dbReference type="ARBA" id="ARBA00007131"/>
    </source>
</evidence>
<dbReference type="InterPro" id="IPR029061">
    <property type="entry name" value="THDP-binding"/>
</dbReference>
<name>A0A3E4XFY6_BACUN</name>
<sequence>MIENKIISLEKDCYDMKLKALEMALSTGSNGSHIGGAFSAMEIFAALYSVAHVDDTFDEKRDRIIVSKAHCVLAYYTALWKKGLLCEKDLSTFDKNGTSFHGHPHRNLTYGIEFSGGSLGLGLSYAVGVALAMQKKHQSNKVYVLLGDGECDEGIVWESLMSIANFKLDNLIIIVDRNGYQLDGPTKEIMNQYSLEEKFKSFGLEVEVVNGHSIEELLCVLNKPSDVSRVIIADTVKANGISFLMNNKMAHHCVLSLKKYEKAVEDIKAMYDGK</sequence>
<organism evidence="6 7">
    <name type="scientific">Bacteroides uniformis</name>
    <dbReference type="NCBI Taxonomy" id="820"/>
    <lineage>
        <taxon>Bacteria</taxon>
        <taxon>Pseudomonadati</taxon>
        <taxon>Bacteroidota</taxon>
        <taxon>Bacteroidia</taxon>
        <taxon>Bacteroidales</taxon>
        <taxon>Bacteroidaceae</taxon>
        <taxon>Bacteroides</taxon>
    </lineage>
</organism>
<reference evidence="6 7" key="1">
    <citation type="submission" date="2018-08" db="EMBL/GenBank/DDBJ databases">
        <title>A genome reference for cultivated species of the human gut microbiota.</title>
        <authorList>
            <person name="Zou Y."/>
            <person name="Xue W."/>
            <person name="Luo G."/>
        </authorList>
    </citation>
    <scope>NUCLEOTIDE SEQUENCE [LARGE SCALE GENOMIC DNA]</scope>
    <source>
        <strain evidence="6 7">OM07-9</strain>
    </source>
</reference>
<proteinExistence type="inferred from homology"/>
<dbReference type="EMBL" id="WCTR01000006">
    <property type="protein sequence ID" value="KAB4212915.1"/>
    <property type="molecule type" value="Genomic_DNA"/>
</dbReference>
<dbReference type="PANTHER" id="PTHR47514">
    <property type="entry name" value="TRANSKETOLASE N-TERMINAL SECTION-RELATED"/>
    <property type="match status" value="1"/>
</dbReference>
<dbReference type="PANTHER" id="PTHR47514:SF1">
    <property type="entry name" value="TRANSKETOLASE N-TERMINAL SECTION-RELATED"/>
    <property type="match status" value="1"/>
</dbReference>
<dbReference type="Pfam" id="PF00456">
    <property type="entry name" value="Transketolase_N"/>
    <property type="match status" value="1"/>
</dbReference>
<dbReference type="Proteomes" id="UP000466952">
    <property type="component" value="Unassembled WGS sequence"/>
</dbReference>
<accession>A0A3E4XFY6</accession>
<reference evidence="5 8" key="2">
    <citation type="journal article" date="2019" name="Nat. Med.">
        <title>A library of human gut bacterial isolates paired with longitudinal multiomics data enables mechanistic microbiome research.</title>
        <authorList>
            <person name="Poyet M."/>
            <person name="Groussin M."/>
            <person name="Gibbons S.M."/>
            <person name="Avila-Pacheco J."/>
            <person name="Jiang X."/>
            <person name="Kearney S.M."/>
            <person name="Perrotta A.R."/>
            <person name="Berdy B."/>
            <person name="Zhao S."/>
            <person name="Lieberman T.D."/>
            <person name="Swanson P.K."/>
            <person name="Smith M."/>
            <person name="Roesemann S."/>
            <person name="Alexander J.E."/>
            <person name="Rich S.A."/>
            <person name="Livny J."/>
            <person name="Vlamakis H."/>
            <person name="Clish C."/>
            <person name="Bullock K."/>
            <person name="Deik A."/>
            <person name="Scott J."/>
            <person name="Pierce K.A."/>
            <person name="Xavier R.J."/>
            <person name="Alm E.J."/>
        </authorList>
    </citation>
    <scope>NUCLEOTIDE SEQUENCE [LARGE SCALE GENOMIC DNA]</scope>
    <source>
        <strain evidence="5 8">BIOML-A11</strain>
    </source>
</reference>
<evidence type="ECO:0000259" key="4">
    <source>
        <dbReference type="Pfam" id="PF00456"/>
    </source>
</evidence>
<evidence type="ECO:0000313" key="6">
    <source>
        <dbReference type="EMBL" id="RGM53395.1"/>
    </source>
</evidence>
<dbReference type="Proteomes" id="UP000261295">
    <property type="component" value="Unassembled WGS sequence"/>
</dbReference>
<dbReference type="AlphaFoldDB" id="A0A3E4XFY6"/>
<dbReference type="RefSeq" id="WP_005832322.1">
    <property type="nucleotide sequence ID" value="NZ_WCTR01000006.1"/>
</dbReference>
<comment type="caution">
    <text evidence="6">The sequence shown here is derived from an EMBL/GenBank/DDBJ whole genome shotgun (WGS) entry which is preliminary data.</text>
</comment>
<comment type="similarity">
    <text evidence="2">Belongs to the transketolase family.</text>
</comment>
<dbReference type="Gene3D" id="3.40.50.970">
    <property type="match status" value="1"/>
</dbReference>
<evidence type="ECO:0000313" key="8">
    <source>
        <dbReference type="Proteomes" id="UP000466952"/>
    </source>
</evidence>
<comment type="cofactor">
    <cofactor evidence="1">
        <name>thiamine diphosphate</name>
        <dbReference type="ChEBI" id="CHEBI:58937"/>
    </cofactor>
</comment>
<feature type="domain" description="Transketolase N-terminal" evidence="4">
    <location>
        <begin position="21"/>
        <end position="253"/>
    </location>
</feature>
<evidence type="ECO:0000256" key="1">
    <source>
        <dbReference type="ARBA" id="ARBA00001964"/>
    </source>
</evidence>
<protein>
    <submittedName>
        <fullName evidence="6">Transketolase</fullName>
    </submittedName>
</protein>